<protein>
    <recommendedName>
        <fullName evidence="2">Peptidase S9 prolyl oligopeptidase catalytic domain-containing protein</fullName>
    </recommendedName>
</protein>
<evidence type="ECO:0000259" key="2">
    <source>
        <dbReference type="Pfam" id="PF00326"/>
    </source>
</evidence>
<feature type="compositionally biased region" description="Pro residues" evidence="1">
    <location>
        <begin position="469"/>
        <end position="479"/>
    </location>
</feature>
<feature type="region of interest" description="Disordered" evidence="1">
    <location>
        <begin position="460"/>
        <end position="491"/>
    </location>
</feature>
<feature type="compositionally biased region" description="Low complexity" evidence="1">
    <location>
        <begin position="789"/>
        <end position="813"/>
    </location>
</feature>
<dbReference type="GO" id="GO:0006508">
    <property type="term" value="P:proteolysis"/>
    <property type="evidence" value="ECO:0007669"/>
    <property type="project" value="InterPro"/>
</dbReference>
<evidence type="ECO:0000313" key="4">
    <source>
        <dbReference type="Proteomes" id="UP000591131"/>
    </source>
</evidence>
<keyword evidence="4" id="KW-1185">Reference proteome</keyword>
<feature type="compositionally biased region" description="Basic and acidic residues" evidence="1">
    <location>
        <begin position="847"/>
        <end position="859"/>
    </location>
</feature>
<feature type="compositionally biased region" description="Pro residues" evidence="1">
    <location>
        <begin position="754"/>
        <end position="774"/>
    </location>
</feature>
<dbReference type="InterPro" id="IPR029058">
    <property type="entry name" value="AB_hydrolase_fold"/>
</dbReference>
<evidence type="ECO:0000313" key="3">
    <source>
        <dbReference type="EMBL" id="KAF4671678.1"/>
    </source>
</evidence>
<sequence length="1039" mass="115490">MSLICCFGCISICGCRDCVVRPLTFYPPRPSGYGVIAPNEGAPLKCKKRRWKKSNDPYGPTRLVIMLRDERQRLSIRVPDVLSYYCDDKLSCEHILFPGDINGFHFKHSSPVENPDRWTIIFSHGNSTDIGYSWISHCYLARRLKVDLISYDYPGYGLNGGKPSESNTYSTIRRVYDFAVTSLGIPASNIILYGQSIGSGPAVDLYTKVPVGGLILHSAIASGLRVYKSYDRPRRTPWFDLYRNVEKLSDYFAEASPRRRTARVPPPVFIIHGTDDEEVPCEHGMQLAEAVTGDEARLGCPEALFPPWWVKGATHNDIEIRYRDQYYRRVKAFVRYLMMDPRPDGRTITIQDSSLLELRTFDGGPGMRQLSSFVMQLSHESTNHGDMSDCSDASIVDSDDVSFTCTPGELKLRESIGGKLPALLSEDSPVFDPSRPVGDRIPISLCKGLTFVPTPVAGEAEGRSATGLPPLPGESPPEISPASTPSSGMTPLQVARMKPSPFDHMAPEFIPFHARKFDGFWHMQQRHNAVFHLKRYPGREADPNWVDPKLEYDEKKARRPQPAELVAFPEVGQGKLYGLSPLPEPFALPEVMTIRPSYFHLRLPPPPPSPPATFTGHRKPWDTPPSMSSFTPPKPAAYSGHATSGYTMPPGINPFAHQQQNHHHPIQYSPMMPTPGLTYGQNSGHRPPWETGIDRMMSNDQAAAAAARRAMSEYHRSYRPPMDHHGGHHHHHNNNRSQYSPYIRHGMTVAGQGLPPPVASPPMPTQWRPVPPSRPLNSNAPPFVQAAGSQFQLSPSLPPSSFDRAPPGYAQLPPAAPPLPFGPPHQPLQPPPLQPPPLQPPQQQQTAERRNSIKPAAKEAEEELIGGVGVLWEDGEITPPKTPGQFIYLDKTGKRRVDEIVAYTEGLPHNSPGAAPFIGPLRVHPSVSRMPGAASPAAFTTDGVVSLGRLPRIPSPVWQSVKLLSPITACTQLDEELMEPLESLVPPEMKDKQKERLEAYAAYMKTRLWLRNVQMYKDEQQQHHQQQHQQQYGGGGCPN</sequence>
<dbReference type="OrthoDB" id="446723at2759"/>
<feature type="compositionally biased region" description="Pro residues" evidence="1">
    <location>
        <begin position="814"/>
        <end position="840"/>
    </location>
</feature>
<dbReference type="SUPFAM" id="SSF53474">
    <property type="entry name" value="alpha/beta-Hydrolases"/>
    <property type="match status" value="1"/>
</dbReference>
<feature type="domain" description="Peptidase S9 prolyl oligopeptidase catalytic" evidence="2">
    <location>
        <begin position="215"/>
        <end position="292"/>
    </location>
</feature>
<dbReference type="Pfam" id="PF00326">
    <property type="entry name" value="Peptidase_S9"/>
    <property type="match status" value="1"/>
</dbReference>
<dbReference type="PANTHER" id="PTHR12277:SF81">
    <property type="entry name" value="PROTEIN ABHD13"/>
    <property type="match status" value="1"/>
</dbReference>
<dbReference type="AlphaFoldDB" id="A0A7J6MJ99"/>
<accession>A0A7J6MJ99</accession>
<dbReference type="Proteomes" id="UP000591131">
    <property type="component" value="Unassembled WGS sequence"/>
</dbReference>
<proteinExistence type="predicted"/>
<organism evidence="3 4">
    <name type="scientific">Perkinsus chesapeaki</name>
    <name type="common">Clam parasite</name>
    <name type="synonym">Perkinsus andrewsi</name>
    <dbReference type="NCBI Taxonomy" id="330153"/>
    <lineage>
        <taxon>Eukaryota</taxon>
        <taxon>Sar</taxon>
        <taxon>Alveolata</taxon>
        <taxon>Perkinsozoa</taxon>
        <taxon>Perkinsea</taxon>
        <taxon>Perkinsida</taxon>
        <taxon>Perkinsidae</taxon>
        <taxon>Perkinsus</taxon>
    </lineage>
</organism>
<feature type="region of interest" description="Disordered" evidence="1">
    <location>
        <begin position="718"/>
        <end position="860"/>
    </location>
</feature>
<dbReference type="GO" id="GO:0008236">
    <property type="term" value="F:serine-type peptidase activity"/>
    <property type="evidence" value="ECO:0007669"/>
    <property type="project" value="InterPro"/>
</dbReference>
<dbReference type="EMBL" id="JAAPAO010000131">
    <property type="protein sequence ID" value="KAF4671678.1"/>
    <property type="molecule type" value="Genomic_DNA"/>
</dbReference>
<gene>
    <name evidence="3" type="ORF">FOL47_001347</name>
</gene>
<dbReference type="Gene3D" id="3.40.50.1820">
    <property type="entry name" value="alpha/beta hydrolase"/>
    <property type="match status" value="1"/>
</dbReference>
<name>A0A7J6MJ99_PERCH</name>
<evidence type="ECO:0000256" key="1">
    <source>
        <dbReference type="SAM" id="MobiDB-lite"/>
    </source>
</evidence>
<dbReference type="PANTHER" id="PTHR12277">
    <property type="entry name" value="ALPHA/BETA HYDROLASE DOMAIN-CONTAINING PROTEIN"/>
    <property type="match status" value="1"/>
</dbReference>
<comment type="caution">
    <text evidence="3">The sequence shown here is derived from an EMBL/GenBank/DDBJ whole genome shotgun (WGS) entry which is preliminary data.</text>
</comment>
<reference evidence="3 4" key="1">
    <citation type="submission" date="2020-04" db="EMBL/GenBank/DDBJ databases">
        <title>Perkinsus chesapeaki whole genome sequence.</title>
        <authorList>
            <person name="Bogema D.R."/>
        </authorList>
    </citation>
    <scope>NUCLEOTIDE SEQUENCE [LARGE SCALE GENOMIC DNA]</scope>
    <source>
        <strain evidence="3">ATCC PRA-425</strain>
    </source>
</reference>
<dbReference type="InterPro" id="IPR001375">
    <property type="entry name" value="Peptidase_S9_cat"/>
</dbReference>
<feature type="region of interest" description="Disordered" evidence="1">
    <location>
        <begin position="1019"/>
        <end position="1039"/>
    </location>
</feature>